<name>A0A380P1T9_WEIVI</name>
<dbReference type="Pfam" id="PF00689">
    <property type="entry name" value="Cation_ATPase_C"/>
    <property type="match status" value="1"/>
</dbReference>
<evidence type="ECO:0000259" key="2">
    <source>
        <dbReference type="Pfam" id="PF00689"/>
    </source>
</evidence>
<dbReference type="EMBL" id="UHIV01000004">
    <property type="protein sequence ID" value="SUP59115.1"/>
    <property type="molecule type" value="Genomic_DNA"/>
</dbReference>
<dbReference type="SUPFAM" id="SSF81665">
    <property type="entry name" value="Calcium ATPase, transmembrane domain M"/>
    <property type="match status" value="1"/>
</dbReference>
<dbReference type="InterPro" id="IPR006068">
    <property type="entry name" value="ATPase_P-typ_cation-transptr_C"/>
</dbReference>
<sequence length="60" mass="6811">MAYVAIGLMFALQLVLTYVPFMNDIFSTAGLTLQQWGLVILAGLPVIVWAELNKWYLKHK</sequence>
<keyword evidence="1" id="KW-0472">Membrane</keyword>
<accession>A0A380P1T9</accession>
<evidence type="ECO:0000313" key="3">
    <source>
        <dbReference type="EMBL" id="SUP59115.1"/>
    </source>
</evidence>
<proteinExistence type="predicted"/>
<reference evidence="3 4" key="1">
    <citation type="submission" date="2018-06" db="EMBL/GenBank/DDBJ databases">
        <authorList>
            <consortium name="Pathogen Informatics"/>
            <person name="Doyle S."/>
        </authorList>
    </citation>
    <scope>NUCLEOTIDE SEQUENCE [LARGE SCALE GENOMIC DNA]</scope>
    <source>
        <strain evidence="3 4">NCTC13645</strain>
    </source>
</reference>
<evidence type="ECO:0000313" key="4">
    <source>
        <dbReference type="Proteomes" id="UP000254621"/>
    </source>
</evidence>
<evidence type="ECO:0000256" key="1">
    <source>
        <dbReference type="SAM" id="Phobius"/>
    </source>
</evidence>
<organism evidence="3 4">
    <name type="scientific">Weissella viridescens</name>
    <name type="common">Lactobacillus viridescens</name>
    <dbReference type="NCBI Taxonomy" id="1629"/>
    <lineage>
        <taxon>Bacteria</taxon>
        <taxon>Bacillati</taxon>
        <taxon>Bacillota</taxon>
        <taxon>Bacilli</taxon>
        <taxon>Lactobacillales</taxon>
        <taxon>Lactobacillaceae</taxon>
        <taxon>Weissella</taxon>
    </lineage>
</organism>
<dbReference type="Proteomes" id="UP000254621">
    <property type="component" value="Unassembled WGS sequence"/>
</dbReference>
<keyword evidence="1" id="KW-1133">Transmembrane helix</keyword>
<feature type="domain" description="Cation-transporting P-type ATPase C-terminal" evidence="2">
    <location>
        <begin position="2"/>
        <end position="55"/>
    </location>
</feature>
<gene>
    <name evidence="3" type="ORF">NCTC13645_01367</name>
</gene>
<feature type="transmembrane region" description="Helical" evidence="1">
    <location>
        <begin position="33"/>
        <end position="52"/>
    </location>
</feature>
<dbReference type="Gene3D" id="1.20.1110.10">
    <property type="entry name" value="Calcium-transporting ATPase, transmembrane domain"/>
    <property type="match status" value="1"/>
</dbReference>
<keyword evidence="1" id="KW-0812">Transmembrane</keyword>
<dbReference type="InterPro" id="IPR023298">
    <property type="entry name" value="ATPase_P-typ_TM_dom_sf"/>
</dbReference>
<dbReference type="AlphaFoldDB" id="A0A380P1T9"/>
<protein>
    <submittedName>
        <fullName evidence="3">Calcium-translocating P-type ATPase, SERCA-type</fullName>
    </submittedName>
</protein>